<keyword evidence="6 11" id="KW-0378">Hydrolase</keyword>
<keyword evidence="3" id="KW-0813">Transport</keyword>
<reference evidence="14" key="2">
    <citation type="submission" date="2018-11" db="EMBL/GenBank/DDBJ databases">
        <title>Trombidioid mite genomics.</title>
        <authorList>
            <person name="Dong X."/>
        </authorList>
    </citation>
    <scope>NUCLEOTIDE SEQUENCE</scope>
    <source>
        <strain evidence="14">UoL-WK</strain>
    </source>
</reference>
<dbReference type="SUPFAM" id="SSF54001">
    <property type="entry name" value="Cysteine proteinases"/>
    <property type="match status" value="1"/>
</dbReference>
<evidence type="ECO:0000256" key="4">
    <source>
        <dbReference type="ARBA" id="ARBA00022490"/>
    </source>
</evidence>
<evidence type="ECO:0000256" key="10">
    <source>
        <dbReference type="ARBA" id="ARBA00029362"/>
    </source>
</evidence>
<dbReference type="InterPro" id="IPR038765">
    <property type="entry name" value="Papain-like_cys_pep_sf"/>
</dbReference>
<dbReference type="STRING" id="1965070.A0A3S4QSM4"/>
<dbReference type="EMBL" id="NCKU01003576">
    <property type="protein sequence ID" value="RWS07259.1"/>
    <property type="molecule type" value="Genomic_DNA"/>
</dbReference>
<organism evidence="14 15">
    <name type="scientific">Dinothrombium tinctorium</name>
    <dbReference type="NCBI Taxonomy" id="1965070"/>
    <lineage>
        <taxon>Eukaryota</taxon>
        <taxon>Metazoa</taxon>
        <taxon>Ecdysozoa</taxon>
        <taxon>Arthropoda</taxon>
        <taxon>Chelicerata</taxon>
        <taxon>Arachnida</taxon>
        <taxon>Acari</taxon>
        <taxon>Acariformes</taxon>
        <taxon>Trombidiformes</taxon>
        <taxon>Prostigmata</taxon>
        <taxon>Anystina</taxon>
        <taxon>Parasitengona</taxon>
        <taxon>Trombidioidea</taxon>
        <taxon>Trombidiidae</taxon>
        <taxon>Dinothrombium</taxon>
    </lineage>
</organism>
<evidence type="ECO:0000256" key="3">
    <source>
        <dbReference type="ARBA" id="ARBA00022448"/>
    </source>
</evidence>
<comment type="similarity">
    <text evidence="2 11">Belongs to the peptidase C54 family.</text>
</comment>
<dbReference type="InterPro" id="IPR046792">
    <property type="entry name" value="Peptidase_C54_cat"/>
</dbReference>
<dbReference type="GO" id="GO:0005737">
    <property type="term" value="C:cytoplasm"/>
    <property type="evidence" value="ECO:0007669"/>
    <property type="project" value="UniProtKB-SubCell"/>
</dbReference>
<keyword evidence="4 11" id="KW-0963">Cytoplasm</keyword>
<evidence type="ECO:0000256" key="5">
    <source>
        <dbReference type="ARBA" id="ARBA00022670"/>
    </source>
</evidence>
<dbReference type="GO" id="GO:0000423">
    <property type="term" value="P:mitophagy"/>
    <property type="evidence" value="ECO:0007669"/>
    <property type="project" value="TreeGrafter"/>
</dbReference>
<evidence type="ECO:0000313" key="13">
    <source>
        <dbReference type="EMBL" id="RWS07186.1"/>
    </source>
</evidence>
<keyword evidence="8 11" id="KW-0653">Protein transport</keyword>
<evidence type="ECO:0000259" key="12">
    <source>
        <dbReference type="Pfam" id="PF03416"/>
    </source>
</evidence>
<dbReference type="PANTHER" id="PTHR22624:SF49">
    <property type="entry name" value="CYSTEINE PROTEASE"/>
    <property type="match status" value="1"/>
</dbReference>
<dbReference type="GO" id="GO:0019786">
    <property type="term" value="F:protein-phosphatidylethanolamide deconjugating activity"/>
    <property type="evidence" value="ECO:0007669"/>
    <property type="project" value="InterPro"/>
</dbReference>
<dbReference type="EMBL" id="NCKU01003614">
    <property type="protein sequence ID" value="RWS07186.1"/>
    <property type="molecule type" value="Genomic_DNA"/>
</dbReference>
<name>A0A3S4QSM4_9ACAR</name>
<reference evidence="14 15" key="1">
    <citation type="journal article" date="2018" name="Gigascience">
        <title>Genomes of trombidid mites reveal novel predicted allergens and laterally-transferred genes associated with secondary metabolism.</title>
        <authorList>
            <person name="Dong X."/>
            <person name="Chaisiri K."/>
            <person name="Xia D."/>
            <person name="Armstrong S.D."/>
            <person name="Fang Y."/>
            <person name="Donnelly M.J."/>
            <person name="Kadowaki T."/>
            <person name="McGarry J.W."/>
            <person name="Darby A.C."/>
            <person name="Makepeace B.L."/>
        </authorList>
    </citation>
    <scope>NUCLEOTIDE SEQUENCE [LARGE SCALE GENOMIC DNA]</scope>
    <source>
        <strain evidence="14">UoL-WK</strain>
    </source>
</reference>
<evidence type="ECO:0000256" key="1">
    <source>
        <dbReference type="ARBA" id="ARBA00004496"/>
    </source>
</evidence>
<evidence type="ECO:0000313" key="14">
    <source>
        <dbReference type="EMBL" id="RWS07259.1"/>
    </source>
</evidence>
<dbReference type="InterPro" id="IPR005078">
    <property type="entry name" value="Peptidase_C54"/>
</dbReference>
<keyword evidence="5 11" id="KW-0645">Protease</keyword>
<dbReference type="GO" id="GO:0000045">
    <property type="term" value="P:autophagosome assembly"/>
    <property type="evidence" value="ECO:0007669"/>
    <property type="project" value="TreeGrafter"/>
</dbReference>
<feature type="domain" description="Peptidase C54 catalytic" evidence="12">
    <location>
        <begin position="44"/>
        <end position="327"/>
    </location>
</feature>
<dbReference type="GO" id="GO:0035973">
    <property type="term" value="P:aggrephagy"/>
    <property type="evidence" value="ECO:0007669"/>
    <property type="project" value="TreeGrafter"/>
</dbReference>
<dbReference type="GO" id="GO:0004197">
    <property type="term" value="F:cysteine-type endopeptidase activity"/>
    <property type="evidence" value="ECO:0007669"/>
    <property type="project" value="TreeGrafter"/>
</dbReference>
<evidence type="ECO:0000256" key="6">
    <source>
        <dbReference type="ARBA" id="ARBA00022801"/>
    </source>
</evidence>
<evidence type="ECO:0000256" key="7">
    <source>
        <dbReference type="ARBA" id="ARBA00022807"/>
    </source>
</evidence>
<dbReference type="OrthoDB" id="2960936at2759"/>
<comment type="subcellular location">
    <subcellularLocation>
        <location evidence="1 11">Cytoplasm</location>
    </subcellularLocation>
</comment>
<evidence type="ECO:0000256" key="11">
    <source>
        <dbReference type="RuleBase" id="RU363115"/>
    </source>
</evidence>
<dbReference type="PANTHER" id="PTHR22624">
    <property type="entry name" value="CYSTEINE PROTEASE ATG4"/>
    <property type="match status" value="1"/>
</dbReference>
<dbReference type="AlphaFoldDB" id="A0A3S4QSM4"/>
<proteinExistence type="inferred from homology"/>
<dbReference type="Pfam" id="PF03416">
    <property type="entry name" value="Peptidase_C54"/>
    <property type="match status" value="1"/>
</dbReference>
<evidence type="ECO:0000313" key="15">
    <source>
        <dbReference type="Proteomes" id="UP000285301"/>
    </source>
</evidence>
<dbReference type="Proteomes" id="UP000285301">
    <property type="component" value="Unassembled WGS sequence"/>
</dbReference>
<sequence>MEIFNGVCRFDTYMKKSNECSDFPYTHRPLWLLGRKYSLIYQLDELRSDFRSKIWITYRKGFSAIGGKGPKSDHGWGCMLRCGQMVVAQALILKHLGRDWRWIPRRGEQRKTSEEELLYFRILGLFLDKKHSPYSIHQITQMATSDGKPVGKWFGPNSIAQTLKQLSVYDRWNNLAVHVALDNVVIINDIKQLCKAEQRNYQRSSSTNENWKSLLLFIPLRLGLTKINPLYFNSLKVIFKFKQSLGIIGGRPNHALYFIGFVENQLLYLDPHTTQKTVDCEEFKSNTVFDDSSYHQPTVARMDISKLDPSMALCFYFHTEYDFDYWCLLANDVLISNQKQPLFQISKEVTKNLAQTALLSENMQSSNSFDYDLIPGAPNVLTVNHHSKELFTTLEDRNVVENDPDEEFELLNC</sequence>
<comment type="function">
    <text evidence="11">Cysteine protease that plays a key role in autophagy by mediating both proteolytic activation and delipidation of ATG8 family proteins.</text>
</comment>
<protein>
    <recommendedName>
        <fullName evidence="11">Cysteine protease</fullName>
        <ecNumber evidence="11">3.4.22.-</ecNumber>
    </recommendedName>
</protein>
<dbReference type="GO" id="GO:0034727">
    <property type="term" value="P:piecemeal microautophagy of the nucleus"/>
    <property type="evidence" value="ECO:0007669"/>
    <property type="project" value="TreeGrafter"/>
</dbReference>
<gene>
    <name evidence="14" type="ORF">B4U79_01961</name>
    <name evidence="13" type="ORF">B4U79_02494</name>
</gene>
<dbReference type="GO" id="GO:0015031">
    <property type="term" value="P:protein transport"/>
    <property type="evidence" value="ECO:0007669"/>
    <property type="project" value="UniProtKB-KW"/>
</dbReference>
<dbReference type="EC" id="3.4.22.-" evidence="11"/>
<evidence type="ECO:0000256" key="2">
    <source>
        <dbReference type="ARBA" id="ARBA00010958"/>
    </source>
</evidence>
<evidence type="ECO:0000256" key="8">
    <source>
        <dbReference type="ARBA" id="ARBA00022927"/>
    </source>
</evidence>
<keyword evidence="9 11" id="KW-0072">Autophagy</keyword>
<keyword evidence="15" id="KW-1185">Reference proteome</keyword>
<evidence type="ECO:0000256" key="9">
    <source>
        <dbReference type="ARBA" id="ARBA00023006"/>
    </source>
</evidence>
<comment type="catalytic activity">
    <reaction evidence="10">
        <text>[protein]-C-terminal L-amino acid-glycyl-phosphatidylethanolamide + H2O = [protein]-C-terminal L-amino acid-glycine + a 1,2-diacyl-sn-glycero-3-phosphoethanolamine</text>
        <dbReference type="Rhea" id="RHEA:67548"/>
        <dbReference type="Rhea" id="RHEA-COMP:17323"/>
        <dbReference type="Rhea" id="RHEA-COMP:17324"/>
        <dbReference type="ChEBI" id="CHEBI:15377"/>
        <dbReference type="ChEBI" id="CHEBI:64612"/>
        <dbReference type="ChEBI" id="CHEBI:172940"/>
        <dbReference type="ChEBI" id="CHEBI:172941"/>
    </reaction>
    <physiologicalReaction direction="left-to-right" evidence="10">
        <dbReference type="Rhea" id="RHEA:67549"/>
    </physiologicalReaction>
</comment>
<accession>A0A3S4QSM4</accession>
<dbReference type="GO" id="GO:0016485">
    <property type="term" value="P:protein processing"/>
    <property type="evidence" value="ECO:0007669"/>
    <property type="project" value="TreeGrafter"/>
</dbReference>
<comment type="caution">
    <text evidence="14">The sequence shown here is derived from an EMBL/GenBank/DDBJ whole genome shotgun (WGS) entry which is preliminary data.</text>
</comment>
<keyword evidence="7" id="KW-0788">Thiol protease</keyword>